<proteinExistence type="inferred from homology"/>
<protein>
    <recommendedName>
        <fullName evidence="6">Medium/long-chain acyl-CoA thioesterase YigI</fullName>
        <ecNumber evidence="5">3.1.2.20</ecNumber>
    </recommendedName>
</protein>
<keyword evidence="1" id="KW-0378">Hydrolase</keyword>
<organism evidence="9 10">
    <name type="scientific">Terasakiella brassicae</name>
    <dbReference type="NCBI Taxonomy" id="1634917"/>
    <lineage>
        <taxon>Bacteria</taxon>
        <taxon>Pseudomonadati</taxon>
        <taxon>Pseudomonadota</taxon>
        <taxon>Alphaproteobacteria</taxon>
        <taxon>Rhodospirillales</taxon>
        <taxon>Terasakiellaceae</taxon>
        <taxon>Terasakiella</taxon>
    </lineage>
</organism>
<keyword evidence="10" id="KW-1185">Reference proteome</keyword>
<dbReference type="SUPFAM" id="SSF54637">
    <property type="entry name" value="Thioesterase/thiol ester dehydrase-isomerase"/>
    <property type="match status" value="1"/>
</dbReference>
<evidence type="ECO:0000256" key="5">
    <source>
        <dbReference type="ARBA" id="ARBA00038894"/>
    </source>
</evidence>
<evidence type="ECO:0000256" key="1">
    <source>
        <dbReference type="ARBA" id="ARBA00022801"/>
    </source>
</evidence>
<evidence type="ECO:0000313" key="10">
    <source>
        <dbReference type="Proteomes" id="UP000632498"/>
    </source>
</evidence>
<dbReference type="PANTHER" id="PTHR43240">
    <property type="entry name" value="1,4-DIHYDROXY-2-NAPHTHOYL-COA THIOESTERASE 1"/>
    <property type="match status" value="1"/>
</dbReference>
<reference evidence="9" key="2">
    <citation type="submission" date="2020-09" db="EMBL/GenBank/DDBJ databases">
        <authorList>
            <person name="Sun Q."/>
            <person name="Zhou Y."/>
        </authorList>
    </citation>
    <scope>NUCLEOTIDE SEQUENCE</scope>
    <source>
        <strain evidence="9">CGMCC 1.15254</strain>
    </source>
</reference>
<dbReference type="InterPro" id="IPR029069">
    <property type="entry name" value="HotDog_dom_sf"/>
</dbReference>
<reference evidence="9" key="1">
    <citation type="journal article" date="2014" name="Int. J. Syst. Evol. Microbiol.">
        <title>Complete genome sequence of Corynebacterium casei LMG S-19264T (=DSM 44701T), isolated from a smear-ripened cheese.</title>
        <authorList>
            <consortium name="US DOE Joint Genome Institute (JGI-PGF)"/>
            <person name="Walter F."/>
            <person name="Albersmeier A."/>
            <person name="Kalinowski J."/>
            <person name="Ruckert C."/>
        </authorList>
    </citation>
    <scope>NUCLEOTIDE SEQUENCE</scope>
    <source>
        <strain evidence="9">CGMCC 1.15254</strain>
    </source>
</reference>
<evidence type="ECO:0000256" key="6">
    <source>
        <dbReference type="ARBA" id="ARBA00040062"/>
    </source>
</evidence>
<gene>
    <name evidence="9" type="ORF">GCM10011332_17470</name>
</gene>
<dbReference type="CDD" id="cd03443">
    <property type="entry name" value="PaaI_thioesterase"/>
    <property type="match status" value="1"/>
</dbReference>
<evidence type="ECO:0000313" key="9">
    <source>
        <dbReference type="EMBL" id="GGF63953.1"/>
    </source>
</evidence>
<name>A0A917BYP3_9PROT</name>
<evidence type="ECO:0000256" key="3">
    <source>
        <dbReference type="ARBA" id="ARBA00036002"/>
    </source>
</evidence>
<dbReference type="PANTHER" id="PTHR43240:SF20">
    <property type="entry name" value="MEDIUM_LONG-CHAIN ACYL-COA THIOESTERASE YIGI"/>
    <property type="match status" value="1"/>
</dbReference>
<accession>A0A917BYP3</accession>
<evidence type="ECO:0000256" key="2">
    <source>
        <dbReference type="ARBA" id="ARBA00035880"/>
    </source>
</evidence>
<comment type="similarity">
    <text evidence="4">Belongs to the YigI thioesterase family.</text>
</comment>
<dbReference type="InterPro" id="IPR003736">
    <property type="entry name" value="PAAI_dom"/>
</dbReference>
<comment type="caution">
    <text evidence="9">The sequence shown here is derived from an EMBL/GenBank/DDBJ whole genome shotgun (WGS) entry which is preliminary data.</text>
</comment>
<dbReference type="Gene3D" id="3.10.129.10">
    <property type="entry name" value="Hotdog Thioesterase"/>
    <property type="match status" value="1"/>
</dbReference>
<dbReference type="AlphaFoldDB" id="A0A917BYP3"/>
<dbReference type="GO" id="GO:0047617">
    <property type="term" value="F:fatty acyl-CoA hydrolase activity"/>
    <property type="evidence" value="ECO:0007669"/>
    <property type="project" value="UniProtKB-EC"/>
</dbReference>
<dbReference type="RefSeq" id="WP_188663932.1">
    <property type="nucleotide sequence ID" value="NZ_BMHV01000011.1"/>
</dbReference>
<feature type="domain" description="Thioesterase" evidence="8">
    <location>
        <begin position="53"/>
        <end position="123"/>
    </location>
</feature>
<dbReference type="EC" id="3.1.2.20" evidence="5"/>
<evidence type="ECO:0000256" key="7">
    <source>
        <dbReference type="ARBA" id="ARBA00048062"/>
    </source>
</evidence>
<comment type="catalytic activity">
    <reaction evidence="3">
        <text>a long-chain fatty acyl-CoA + H2O = a long-chain fatty acid + CoA + H(+)</text>
        <dbReference type="Rhea" id="RHEA:67680"/>
        <dbReference type="ChEBI" id="CHEBI:15377"/>
        <dbReference type="ChEBI" id="CHEBI:15378"/>
        <dbReference type="ChEBI" id="CHEBI:57287"/>
        <dbReference type="ChEBI" id="CHEBI:57560"/>
        <dbReference type="ChEBI" id="CHEBI:83139"/>
    </reaction>
</comment>
<evidence type="ECO:0000259" key="8">
    <source>
        <dbReference type="Pfam" id="PF03061"/>
    </source>
</evidence>
<comment type="catalytic activity">
    <reaction evidence="2">
        <text>a fatty acyl-CoA + H2O = a fatty acid + CoA + H(+)</text>
        <dbReference type="Rhea" id="RHEA:16781"/>
        <dbReference type="ChEBI" id="CHEBI:15377"/>
        <dbReference type="ChEBI" id="CHEBI:15378"/>
        <dbReference type="ChEBI" id="CHEBI:28868"/>
        <dbReference type="ChEBI" id="CHEBI:57287"/>
        <dbReference type="ChEBI" id="CHEBI:77636"/>
        <dbReference type="EC" id="3.1.2.20"/>
    </reaction>
</comment>
<dbReference type="EMBL" id="BMHV01000011">
    <property type="protein sequence ID" value="GGF63953.1"/>
    <property type="molecule type" value="Genomic_DNA"/>
</dbReference>
<evidence type="ECO:0000256" key="4">
    <source>
        <dbReference type="ARBA" id="ARBA00038381"/>
    </source>
</evidence>
<comment type="catalytic activity">
    <reaction evidence="7">
        <text>a medium-chain fatty acyl-CoA + H2O = a medium-chain fatty acid + CoA + H(+)</text>
        <dbReference type="Rhea" id="RHEA:68184"/>
        <dbReference type="ChEBI" id="CHEBI:15377"/>
        <dbReference type="ChEBI" id="CHEBI:15378"/>
        <dbReference type="ChEBI" id="CHEBI:57287"/>
        <dbReference type="ChEBI" id="CHEBI:59558"/>
        <dbReference type="ChEBI" id="CHEBI:90546"/>
    </reaction>
</comment>
<dbReference type="Pfam" id="PF03061">
    <property type="entry name" value="4HBT"/>
    <property type="match status" value="1"/>
</dbReference>
<dbReference type="InterPro" id="IPR006683">
    <property type="entry name" value="Thioestr_dom"/>
</dbReference>
<sequence length="144" mass="15481">MDLTPKSENYVELVQKAFDTQGFMKYLGVEIAELRPGYCELHLPFKPELDQHHGYFHGGVIGSLADVSGGFAGFSLLPEGQAMLTVEYKLNIIAPGAGDFLKGTGRVVKAGRTLTVTEIDVFGVRDGVETQCATAIQTLMAVSA</sequence>
<dbReference type="NCBIfam" id="TIGR00369">
    <property type="entry name" value="unchar_dom_1"/>
    <property type="match status" value="1"/>
</dbReference>
<dbReference type="Proteomes" id="UP000632498">
    <property type="component" value="Unassembled WGS sequence"/>
</dbReference>